<dbReference type="AlphaFoldDB" id="A0A4Y2EJZ7"/>
<sequence length="107" mass="12259">MTRTTPELAPLSPTSWTTQTGWRLITMCDLARNGLHTVESGFEPGMLQPLSQDLATRLPRPLLQFKFHCIHLGVFRKVKKNVLFTWPILPDFGMAHTTRPAFKRKTQ</sequence>
<evidence type="ECO:0000313" key="1">
    <source>
        <dbReference type="EMBL" id="GBM28619.1"/>
    </source>
</evidence>
<dbReference type="Proteomes" id="UP000499080">
    <property type="component" value="Unassembled WGS sequence"/>
</dbReference>
<name>A0A4Y2EJZ7_ARAVE</name>
<evidence type="ECO:0000313" key="2">
    <source>
        <dbReference type="Proteomes" id="UP000499080"/>
    </source>
</evidence>
<comment type="caution">
    <text evidence="1">The sequence shown here is derived from an EMBL/GenBank/DDBJ whole genome shotgun (WGS) entry which is preliminary data.</text>
</comment>
<protein>
    <submittedName>
        <fullName evidence="1">Uncharacterized protein</fullName>
    </submittedName>
</protein>
<keyword evidence="2" id="KW-1185">Reference proteome</keyword>
<proteinExistence type="predicted"/>
<dbReference type="EMBL" id="BGPR01000615">
    <property type="protein sequence ID" value="GBM28619.1"/>
    <property type="molecule type" value="Genomic_DNA"/>
</dbReference>
<accession>A0A4Y2EJZ7</accession>
<reference evidence="1 2" key="1">
    <citation type="journal article" date="2019" name="Sci. Rep.">
        <title>Orb-weaving spider Araneus ventricosus genome elucidates the spidroin gene catalogue.</title>
        <authorList>
            <person name="Kono N."/>
            <person name="Nakamura H."/>
            <person name="Ohtoshi R."/>
            <person name="Moran D.A.P."/>
            <person name="Shinohara A."/>
            <person name="Yoshida Y."/>
            <person name="Fujiwara M."/>
            <person name="Mori M."/>
            <person name="Tomita M."/>
            <person name="Arakawa K."/>
        </authorList>
    </citation>
    <scope>NUCLEOTIDE SEQUENCE [LARGE SCALE GENOMIC DNA]</scope>
</reference>
<gene>
    <name evidence="1" type="ORF">AVEN_72190_1</name>
</gene>
<organism evidence="1 2">
    <name type="scientific">Araneus ventricosus</name>
    <name type="common">Orbweaver spider</name>
    <name type="synonym">Epeira ventricosa</name>
    <dbReference type="NCBI Taxonomy" id="182803"/>
    <lineage>
        <taxon>Eukaryota</taxon>
        <taxon>Metazoa</taxon>
        <taxon>Ecdysozoa</taxon>
        <taxon>Arthropoda</taxon>
        <taxon>Chelicerata</taxon>
        <taxon>Arachnida</taxon>
        <taxon>Araneae</taxon>
        <taxon>Araneomorphae</taxon>
        <taxon>Entelegynae</taxon>
        <taxon>Araneoidea</taxon>
        <taxon>Araneidae</taxon>
        <taxon>Araneus</taxon>
    </lineage>
</organism>